<keyword evidence="1" id="KW-0732">Signal</keyword>
<evidence type="ECO:0008006" key="6">
    <source>
        <dbReference type="Google" id="ProtNLM"/>
    </source>
</evidence>
<feature type="chain" id="PRO_5019503572" description="Carboxypeptidase-like regulatory domain-containing protein" evidence="1">
    <location>
        <begin position="20"/>
        <end position="244"/>
    </location>
</feature>
<dbReference type="OrthoDB" id="1436952at2"/>
<accession>A0A418N2B8</accession>
<dbReference type="EMBL" id="QXFJ01000031">
    <property type="protein sequence ID" value="RIV67461.1"/>
    <property type="molecule type" value="Genomic_DNA"/>
</dbReference>
<gene>
    <name evidence="2" type="ORF">D2U88_18135</name>
    <name evidence="3" type="ORF">FQ019_17925</name>
</gene>
<dbReference type="InterPro" id="IPR008969">
    <property type="entry name" value="CarboxyPept-like_regulatory"/>
</dbReference>
<protein>
    <recommendedName>
        <fullName evidence="6">Carboxypeptidase-like regulatory domain-containing protein</fullName>
    </recommendedName>
</protein>
<dbReference type="AlphaFoldDB" id="A0A418N2B8"/>
<reference evidence="2 4" key="1">
    <citation type="submission" date="2018-08" db="EMBL/GenBank/DDBJ databases">
        <title>Proposal of Muricauda 72 sp.nov. and Muricauda NH166 sp.nov., isolated from seawater.</title>
        <authorList>
            <person name="Cheng H."/>
            <person name="Wu Y.-H."/>
            <person name="Guo L.-L."/>
            <person name="Xu X.-W."/>
        </authorList>
    </citation>
    <scope>NUCLEOTIDE SEQUENCE [LARGE SCALE GENOMIC DNA]</scope>
    <source>
        <strain evidence="2 4">NH166</strain>
    </source>
</reference>
<feature type="signal peptide" evidence="1">
    <location>
        <begin position="1"/>
        <end position="19"/>
    </location>
</feature>
<evidence type="ECO:0000313" key="2">
    <source>
        <dbReference type="EMBL" id="RIV67461.1"/>
    </source>
</evidence>
<dbReference type="Proteomes" id="UP000321528">
    <property type="component" value="Unassembled WGS sequence"/>
</dbReference>
<evidence type="ECO:0000313" key="5">
    <source>
        <dbReference type="Proteomes" id="UP000321528"/>
    </source>
</evidence>
<dbReference type="Proteomes" id="UP000284189">
    <property type="component" value="Unassembled WGS sequence"/>
</dbReference>
<keyword evidence="5" id="KW-1185">Reference proteome</keyword>
<dbReference type="RefSeq" id="WP_119641966.1">
    <property type="nucleotide sequence ID" value="NZ_QXFJ01000031.1"/>
</dbReference>
<name>A0A418N2B8_9FLAO</name>
<evidence type="ECO:0000313" key="4">
    <source>
        <dbReference type="Proteomes" id="UP000284189"/>
    </source>
</evidence>
<proteinExistence type="predicted"/>
<comment type="caution">
    <text evidence="2">The sequence shown here is derived from an EMBL/GenBank/DDBJ whole genome shotgun (WGS) entry which is preliminary data.</text>
</comment>
<dbReference type="EMBL" id="VNWL01000030">
    <property type="protein sequence ID" value="TXJ99284.1"/>
    <property type="molecule type" value="Genomic_DNA"/>
</dbReference>
<dbReference type="Pfam" id="PF13715">
    <property type="entry name" value="CarbopepD_reg_2"/>
    <property type="match status" value="1"/>
</dbReference>
<dbReference type="SUPFAM" id="SSF49464">
    <property type="entry name" value="Carboxypeptidase regulatory domain-like"/>
    <property type="match status" value="1"/>
</dbReference>
<evidence type="ECO:0000256" key="1">
    <source>
        <dbReference type="SAM" id="SignalP"/>
    </source>
</evidence>
<reference evidence="3 5" key="2">
    <citation type="submission" date="2019-07" db="EMBL/GenBank/DDBJ databases">
        <title>Draft genome of two Muricauda strains isolated from deep sea.</title>
        <authorList>
            <person name="Sun C."/>
        </authorList>
    </citation>
    <scope>NUCLEOTIDE SEQUENCE [LARGE SCALE GENOMIC DNA]</scope>
    <source>
        <strain evidence="3 5">NH166</strain>
    </source>
</reference>
<organism evidence="2 4">
    <name type="scientific">Flagellimonas aequoris</name>
    <dbReference type="NCBI Taxonomy" id="2306997"/>
    <lineage>
        <taxon>Bacteria</taxon>
        <taxon>Pseudomonadati</taxon>
        <taxon>Bacteroidota</taxon>
        <taxon>Flavobacteriia</taxon>
        <taxon>Flavobacteriales</taxon>
        <taxon>Flavobacteriaceae</taxon>
        <taxon>Flagellimonas</taxon>
    </lineage>
</organism>
<sequence length="244" mass="27935">MKNIVLILFSLLVSGWSLAQDSRQLLRGKVLYRSSNVPNENVINSTSGEATITDEDGEFAIEVKAGDQVVFTAVNYQLEVVTITPEILQKNRLVVEVNEKVRELDEVVVTPENQAKFLEVKNEDFKEFNYEIDRNTEVQNVAESRIVRGMQDGLNIKNIFKALFASQKEKGVERPPLKVSEVLRHVYDDEFFVADLKLPQDKIDAFLLYCDDKIPSQTLLKKENEFQLIDFLVTQSKEYLATLE</sequence>
<evidence type="ECO:0000313" key="3">
    <source>
        <dbReference type="EMBL" id="TXJ99284.1"/>
    </source>
</evidence>